<dbReference type="AlphaFoldDB" id="A0A380TLT3"/>
<gene>
    <name evidence="11" type="ORF">DF3PB_80022</name>
</gene>
<accession>A0A380TLT3</accession>
<evidence type="ECO:0000256" key="6">
    <source>
        <dbReference type="ARBA" id="ARBA00022692"/>
    </source>
</evidence>
<dbReference type="PROSITE" id="PS52015">
    <property type="entry name" value="TONB_CTD"/>
    <property type="match status" value="1"/>
</dbReference>
<dbReference type="GO" id="GO:0055085">
    <property type="term" value="P:transmembrane transport"/>
    <property type="evidence" value="ECO:0007669"/>
    <property type="project" value="InterPro"/>
</dbReference>
<keyword evidence="4" id="KW-1003">Cell membrane</keyword>
<comment type="subcellular location">
    <subcellularLocation>
        <location evidence="1">Cell inner membrane</location>
        <topology evidence="1">Single-pass membrane protein</topology>
        <orientation evidence="1">Periplasmic side</orientation>
    </subcellularLocation>
</comment>
<dbReference type="Pfam" id="PF03544">
    <property type="entry name" value="TonB_C"/>
    <property type="match status" value="1"/>
</dbReference>
<dbReference type="EMBL" id="UIDG01000634">
    <property type="protein sequence ID" value="SUS08654.1"/>
    <property type="molecule type" value="Genomic_DNA"/>
</dbReference>
<dbReference type="InterPro" id="IPR006260">
    <property type="entry name" value="TonB/TolA_C"/>
</dbReference>
<dbReference type="PANTHER" id="PTHR33446">
    <property type="entry name" value="PROTEIN TONB-RELATED"/>
    <property type="match status" value="1"/>
</dbReference>
<evidence type="ECO:0000256" key="8">
    <source>
        <dbReference type="ARBA" id="ARBA00022989"/>
    </source>
</evidence>
<organism evidence="11">
    <name type="scientific">metagenome</name>
    <dbReference type="NCBI Taxonomy" id="256318"/>
    <lineage>
        <taxon>unclassified sequences</taxon>
        <taxon>metagenomes</taxon>
    </lineage>
</organism>
<dbReference type="NCBIfam" id="TIGR01352">
    <property type="entry name" value="tonB_Cterm"/>
    <property type="match status" value="1"/>
</dbReference>
<dbReference type="PANTHER" id="PTHR33446:SF2">
    <property type="entry name" value="PROTEIN TONB"/>
    <property type="match status" value="1"/>
</dbReference>
<dbReference type="GO" id="GO:0031992">
    <property type="term" value="F:energy transducer activity"/>
    <property type="evidence" value="ECO:0007669"/>
    <property type="project" value="TreeGrafter"/>
</dbReference>
<sequence length="83" mass="9097">MPRYPPAARRRGIEGKVVLDVLVSAEGQALSVEIARSSGSSLLDEAARETVGRWRFRPAMREEEVVQARATVPVQFSLIAHAP</sequence>
<keyword evidence="6" id="KW-0812">Transmembrane</keyword>
<evidence type="ECO:0000256" key="4">
    <source>
        <dbReference type="ARBA" id="ARBA00022475"/>
    </source>
</evidence>
<keyword evidence="8" id="KW-1133">Transmembrane helix</keyword>
<evidence type="ECO:0000259" key="10">
    <source>
        <dbReference type="PROSITE" id="PS52015"/>
    </source>
</evidence>
<dbReference type="Gene3D" id="3.30.1150.10">
    <property type="match status" value="1"/>
</dbReference>
<evidence type="ECO:0000256" key="3">
    <source>
        <dbReference type="ARBA" id="ARBA00022448"/>
    </source>
</evidence>
<proteinExistence type="inferred from homology"/>
<evidence type="ECO:0000256" key="9">
    <source>
        <dbReference type="ARBA" id="ARBA00023136"/>
    </source>
</evidence>
<dbReference type="SUPFAM" id="SSF74653">
    <property type="entry name" value="TolA/TonB C-terminal domain"/>
    <property type="match status" value="1"/>
</dbReference>
<evidence type="ECO:0000256" key="2">
    <source>
        <dbReference type="ARBA" id="ARBA00006555"/>
    </source>
</evidence>
<dbReference type="GO" id="GO:0015031">
    <property type="term" value="P:protein transport"/>
    <property type="evidence" value="ECO:0007669"/>
    <property type="project" value="UniProtKB-KW"/>
</dbReference>
<evidence type="ECO:0000313" key="11">
    <source>
        <dbReference type="EMBL" id="SUS08654.1"/>
    </source>
</evidence>
<protein>
    <recommendedName>
        <fullName evidence="10">TonB C-terminal domain-containing protein</fullName>
    </recommendedName>
</protein>
<keyword evidence="5" id="KW-0997">Cell inner membrane</keyword>
<evidence type="ECO:0000256" key="1">
    <source>
        <dbReference type="ARBA" id="ARBA00004383"/>
    </source>
</evidence>
<dbReference type="InterPro" id="IPR051045">
    <property type="entry name" value="TonB-dependent_transducer"/>
</dbReference>
<keyword evidence="3" id="KW-0813">Transport</keyword>
<feature type="domain" description="TonB C-terminal" evidence="10">
    <location>
        <begin position="1"/>
        <end position="83"/>
    </location>
</feature>
<reference evidence="11" key="1">
    <citation type="submission" date="2018-07" db="EMBL/GenBank/DDBJ databases">
        <authorList>
            <person name="Quirk P.G."/>
            <person name="Krulwich T.A."/>
        </authorList>
    </citation>
    <scope>NUCLEOTIDE SEQUENCE</scope>
</reference>
<dbReference type="InterPro" id="IPR037682">
    <property type="entry name" value="TonB_C"/>
</dbReference>
<name>A0A380TLT3_9ZZZZ</name>
<keyword evidence="9" id="KW-0472">Membrane</keyword>
<evidence type="ECO:0000256" key="5">
    <source>
        <dbReference type="ARBA" id="ARBA00022519"/>
    </source>
</evidence>
<keyword evidence="7" id="KW-0653">Protein transport</keyword>
<evidence type="ECO:0000256" key="7">
    <source>
        <dbReference type="ARBA" id="ARBA00022927"/>
    </source>
</evidence>
<dbReference type="GO" id="GO:0098797">
    <property type="term" value="C:plasma membrane protein complex"/>
    <property type="evidence" value="ECO:0007669"/>
    <property type="project" value="TreeGrafter"/>
</dbReference>
<comment type="similarity">
    <text evidence="2">Belongs to the TonB family.</text>
</comment>